<name>A0A9Q3PRG2_9BASI</name>
<gene>
    <name evidence="2" type="ORF">O181_111143</name>
</gene>
<protein>
    <submittedName>
        <fullName evidence="2">Uncharacterized protein</fullName>
    </submittedName>
</protein>
<feature type="compositionally biased region" description="Polar residues" evidence="1">
    <location>
        <begin position="31"/>
        <end position="48"/>
    </location>
</feature>
<evidence type="ECO:0000256" key="1">
    <source>
        <dbReference type="SAM" id="MobiDB-lite"/>
    </source>
</evidence>
<dbReference type="EMBL" id="AVOT02088159">
    <property type="protein sequence ID" value="MBW0571428.1"/>
    <property type="molecule type" value="Genomic_DNA"/>
</dbReference>
<dbReference type="AlphaFoldDB" id="A0A9Q3PRG2"/>
<accession>A0A9Q3PRG2</accession>
<evidence type="ECO:0000313" key="2">
    <source>
        <dbReference type="EMBL" id="MBW0571428.1"/>
    </source>
</evidence>
<proteinExistence type="predicted"/>
<keyword evidence="3" id="KW-1185">Reference proteome</keyword>
<reference evidence="2" key="1">
    <citation type="submission" date="2021-03" db="EMBL/GenBank/DDBJ databases">
        <title>Draft genome sequence of rust myrtle Austropuccinia psidii MF-1, a brazilian biotype.</title>
        <authorList>
            <person name="Quecine M.C."/>
            <person name="Pachon D.M.R."/>
            <person name="Bonatelli M.L."/>
            <person name="Correr F.H."/>
            <person name="Franceschini L.M."/>
            <person name="Leite T.F."/>
            <person name="Margarido G.R.A."/>
            <person name="Almeida C.A."/>
            <person name="Ferrarezi J.A."/>
            <person name="Labate C.A."/>
        </authorList>
    </citation>
    <scope>NUCLEOTIDE SEQUENCE</scope>
    <source>
        <strain evidence="2">MF-1</strain>
    </source>
</reference>
<dbReference type="Proteomes" id="UP000765509">
    <property type="component" value="Unassembled WGS sequence"/>
</dbReference>
<sequence length="108" mass="11774">MPCHPWDSNAKQLAPGPSGTQWLEELFCKPSQYNEPTIPGPSQSSKPQVPSHEDALTCEPEPMVAPMQSTEDPFGKLPLSSASCSQLSLTPPLTIISLSHYLLLHNHN</sequence>
<evidence type="ECO:0000313" key="3">
    <source>
        <dbReference type="Proteomes" id="UP000765509"/>
    </source>
</evidence>
<organism evidence="2 3">
    <name type="scientific">Austropuccinia psidii MF-1</name>
    <dbReference type="NCBI Taxonomy" id="1389203"/>
    <lineage>
        <taxon>Eukaryota</taxon>
        <taxon>Fungi</taxon>
        <taxon>Dikarya</taxon>
        <taxon>Basidiomycota</taxon>
        <taxon>Pucciniomycotina</taxon>
        <taxon>Pucciniomycetes</taxon>
        <taxon>Pucciniales</taxon>
        <taxon>Sphaerophragmiaceae</taxon>
        <taxon>Austropuccinia</taxon>
    </lineage>
</organism>
<feature type="region of interest" description="Disordered" evidence="1">
    <location>
        <begin position="31"/>
        <end position="55"/>
    </location>
</feature>
<comment type="caution">
    <text evidence="2">The sequence shown here is derived from an EMBL/GenBank/DDBJ whole genome shotgun (WGS) entry which is preliminary data.</text>
</comment>